<dbReference type="UniPathway" id="UPA00382"/>
<dbReference type="Gene3D" id="4.10.375.10">
    <property type="entry name" value="Lipoxygenase-1, Domain 2"/>
    <property type="match status" value="1"/>
</dbReference>
<dbReference type="PRINTS" id="PR00087">
    <property type="entry name" value="LIPOXYGENASE"/>
</dbReference>
<dbReference type="InterPro" id="IPR036226">
    <property type="entry name" value="LipOase_C_sf"/>
</dbReference>
<evidence type="ECO:0000256" key="7">
    <source>
        <dbReference type="ARBA" id="ARBA00022964"/>
    </source>
</evidence>
<evidence type="ECO:0000256" key="9">
    <source>
        <dbReference type="ARBA" id="ARBA00023004"/>
    </source>
</evidence>
<evidence type="ECO:0000256" key="8">
    <source>
        <dbReference type="ARBA" id="ARBA00023002"/>
    </source>
</evidence>
<dbReference type="InterPro" id="IPR020834">
    <property type="entry name" value="LipOase_CS"/>
</dbReference>
<dbReference type="EC" id="1.13.11.-" evidence="13"/>
<dbReference type="PANTHER" id="PTHR11771">
    <property type="entry name" value="LIPOXYGENASE"/>
    <property type="match status" value="1"/>
</dbReference>
<evidence type="ECO:0000256" key="6">
    <source>
        <dbReference type="ARBA" id="ARBA00022832"/>
    </source>
</evidence>
<dbReference type="GO" id="GO:0006633">
    <property type="term" value="P:fatty acid biosynthetic process"/>
    <property type="evidence" value="ECO:0007669"/>
    <property type="project" value="UniProtKB-KW"/>
</dbReference>
<proteinExistence type="inferred from homology"/>
<keyword evidence="7 12" id="KW-0223">Dioxygenase</keyword>
<evidence type="ECO:0000259" key="15">
    <source>
        <dbReference type="PROSITE" id="PS51393"/>
    </source>
</evidence>
<comment type="pathway">
    <text evidence="13">Lipid metabolism; oxylipin biosynthesis.</text>
</comment>
<dbReference type="InterPro" id="IPR001024">
    <property type="entry name" value="PLAT/LH2_dom"/>
</dbReference>
<organism evidence="16 17">
    <name type="scientific">Pyrus ussuriensis x Pyrus communis</name>
    <dbReference type="NCBI Taxonomy" id="2448454"/>
    <lineage>
        <taxon>Eukaryota</taxon>
        <taxon>Viridiplantae</taxon>
        <taxon>Streptophyta</taxon>
        <taxon>Embryophyta</taxon>
        <taxon>Tracheophyta</taxon>
        <taxon>Spermatophyta</taxon>
        <taxon>Magnoliopsida</taxon>
        <taxon>eudicotyledons</taxon>
        <taxon>Gunneridae</taxon>
        <taxon>Pentapetalae</taxon>
        <taxon>rosids</taxon>
        <taxon>fabids</taxon>
        <taxon>Rosales</taxon>
        <taxon>Rosaceae</taxon>
        <taxon>Amygdaloideae</taxon>
        <taxon>Maleae</taxon>
        <taxon>Pyrus</taxon>
    </lineage>
</organism>
<dbReference type="PROSITE" id="PS00081">
    <property type="entry name" value="LIPOXYGENASE_2"/>
    <property type="match status" value="1"/>
</dbReference>
<dbReference type="Gene3D" id="2.60.60.20">
    <property type="entry name" value="PLAT/LH2 domain"/>
    <property type="match status" value="1"/>
</dbReference>
<dbReference type="GO" id="GO:0016702">
    <property type="term" value="F:oxidoreductase activity, acting on single donors with incorporation of molecular oxygen, incorporation of two atoms of oxygen"/>
    <property type="evidence" value="ECO:0007669"/>
    <property type="project" value="InterPro"/>
</dbReference>
<keyword evidence="8 12" id="KW-0560">Oxidoreductase</keyword>
<dbReference type="SMART" id="SM00308">
    <property type="entry name" value="LH2"/>
    <property type="match status" value="1"/>
</dbReference>
<keyword evidence="5 13" id="KW-0925">Oxylipin biosynthesis</keyword>
<keyword evidence="11 13" id="KW-0275">Fatty acid biosynthesis</keyword>
<dbReference type="GO" id="GO:0046872">
    <property type="term" value="F:metal ion binding"/>
    <property type="evidence" value="ECO:0007669"/>
    <property type="project" value="UniProtKB-UniRule"/>
</dbReference>
<keyword evidence="10" id="KW-0443">Lipid metabolism</keyword>
<evidence type="ECO:0000313" key="17">
    <source>
        <dbReference type="Proteomes" id="UP000327157"/>
    </source>
</evidence>
<keyword evidence="6" id="KW-0276">Fatty acid metabolism</keyword>
<dbReference type="SUPFAM" id="SSF48484">
    <property type="entry name" value="Lipoxigenase"/>
    <property type="match status" value="1"/>
</dbReference>
<dbReference type="InterPro" id="IPR036392">
    <property type="entry name" value="PLAT/LH2_dom_sf"/>
</dbReference>
<dbReference type="PROSITE" id="PS51393">
    <property type="entry name" value="LIPOXYGENASE_3"/>
    <property type="match status" value="1"/>
</dbReference>
<comment type="caution">
    <text evidence="16">The sequence shown here is derived from an EMBL/GenBank/DDBJ whole genome shotgun (WGS) entry which is preliminary data.</text>
</comment>
<evidence type="ECO:0000256" key="11">
    <source>
        <dbReference type="ARBA" id="ARBA00023160"/>
    </source>
</evidence>
<reference evidence="17" key="2">
    <citation type="submission" date="2019-10" db="EMBL/GenBank/DDBJ databases">
        <title>A de novo genome assembly of a pear dwarfing rootstock.</title>
        <authorList>
            <person name="Wang F."/>
            <person name="Wang J."/>
            <person name="Li S."/>
            <person name="Zhang Y."/>
            <person name="Fang M."/>
            <person name="Ma L."/>
            <person name="Zhao Y."/>
            <person name="Jiang S."/>
        </authorList>
    </citation>
    <scope>NUCLEOTIDE SEQUENCE [LARGE SCALE GENOMIC DNA]</scope>
</reference>
<dbReference type="Gene3D" id="3.10.450.60">
    <property type="match status" value="1"/>
</dbReference>
<feature type="domain" description="Lipoxygenase" evidence="15">
    <location>
        <begin position="204"/>
        <end position="825"/>
    </location>
</feature>
<keyword evidence="9 12" id="KW-0408">Iron</keyword>
<protein>
    <recommendedName>
        <fullName evidence="13">Lipoxygenase</fullName>
        <ecNumber evidence="13">1.13.11.-</ecNumber>
    </recommendedName>
</protein>
<dbReference type="EMBL" id="SMOL01000695">
    <property type="protein sequence ID" value="KAB2601216.1"/>
    <property type="molecule type" value="Genomic_DNA"/>
</dbReference>
<evidence type="ECO:0000256" key="2">
    <source>
        <dbReference type="ARBA" id="ARBA00009419"/>
    </source>
</evidence>
<evidence type="ECO:0000256" key="4">
    <source>
        <dbReference type="ARBA" id="ARBA00022723"/>
    </source>
</evidence>
<evidence type="ECO:0000256" key="5">
    <source>
        <dbReference type="ARBA" id="ARBA00022767"/>
    </source>
</evidence>
<comment type="similarity">
    <text evidence="2 12">Belongs to the lipoxygenase family.</text>
</comment>
<comment type="function">
    <text evidence="13">Plant lipoxygenase may be involved in a number of diverse aspects of plant physiology including growth and development, pest resistance, and senescence or responses to wounding.</text>
</comment>
<dbReference type="InterPro" id="IPR020833">
    <property type="entry name" value="LipOase_Fe_BS"/>
</dbReference>
<dbReference type="Proteomes" id="UP000327157">
    <property type="component" value="Chromosome 10"/>
</dbReference>
<evidence type="ECO:0000256" key="10">
    <source>
        <dbReference type="ARBA" id="ARBA00023098"/>
    </source>
</evidence>
<evidence type="ECO:0000313" key="16">
    <source>
        <dbReference type="EMBL" id="KAB2601216.1"/>
    </source>
</evidence>
<feature type="region of interest" description="Disordered" evidence="14">
    <location>
        <begin position="257"/>
        <end position="279"/>
    </location>
</feature>
<gene>
    <name evidence="16" type="ORF">D8674_002221</name>
</gene>
<dbReference type="InterPro" id="IPR000907">
    <property type="entry name" value="LipOase"/>
</dbReference>
<dbReference type="GO" id="GO:0031408">
    <property type="term" value="P:oxylipin biosynthetic process"/>
    <property type="evidence" value="ECO:0007669"/>
    <property type="project" value="UniProtKB-UniRule"/>
</dbReference>
<dbReference type="OrthoDB" id="407298at2759"/>
<dbReference type="PRINTS" id="PR00468">
    <property type="entry name" value="PLTLPOXGNASE"/>
</dbReference>
<dbReference type="InterPro" id="IPR013819">
    <property type="entry name" value="LipOase_C"/>
</dbReference>
<evidence type="ECO:0000256" key="12">
    <source>
        <dbReference type="RuleBase" id="RU003974"/>
    </source>
</evidence>
<dbReference type="PROSITE" id="PS00711">
    <property type="entry name" value="LIPOXYGENASE_1"/>
    <property type="match status" value="1"/>
</dbReference>
<evidence type="ECO:0000256" key="3">
    <source>
        <dbReference type="ARBA" id="ARBA00022516"/>
    </source>
</evidence>
<dbReference type="InterPro" id="IPR001246">
    <property type="entry name" value="LipOase_plant"/>
</dbReference>
<sequence>MSITMGMFNPNVHNISSPLDYTYSAINLFPSTKRMRFQERKTIKTEDAVAARLAVDKAAGRRGVARQRDNKMVTMSMSSSSVVADEAEKPVMALDLSALVTVRRPLKSNIQHMIRHWFGSNHDHSNRGVVLQLVSTETEPESTKPKLSYEAVLDWSKDLKLRSADQKSTYQVKFMVDSKFGMPGAITVSNRYEEEFYLDSVNIEGGVQQADGSPKRIFFSTKDLECHLIEYTTDIHNDIGNPDEGVEFSRPILGGHKNPYPRRCRTGRPPTSTDEKIESSLNESTAFYVPRDGEFEESKTQALELGKLKGILRHIIPTLTTISGDNKVFEWSSDKIGLFKDTSSPEPLNKVQEFLRFGRPKLLCRLRFSPPVSKLNPSIYGSQESALKEEHITGHLNGMSVQQALEENKLFILDYHDIFLPFLDQINAFDDQKAYGTRTILFLTSMGTLKPIAIELSSSATNSVSPSKQVLTPPVDATTNWLWQLGKVHVCSNDACVHQLVHHWLRTHACMEPFIIAAHRQLSVMHPIYKLLSPHMRYTLKINAMARQFLINAGGIIESDFSAGRYSMEISCAAYRDWWHFDLQGLPADLIRRGMAIPDSTQVHGIRLLVEDYPYATDGLLIWSAMETLVRTYVDYYYHDASVVHCDTELQAWYNESINVGHGDLHHASWWPKLSTPDDLISILTTMIWVSSAQHAALNYGQYPYGGYVPNRPPHMRRLLPQEHDPEYAAFIRDPQKYFPSSLPGLFEATKYMAIIDILSTHSPDEVYIGGRKDLSTWSADTIEQRNADLNLRNRCGAGVSPYQLLMPSSEPGITCRGVPNSISI</sequence>
<comment type="cofactor">
    <cofactor evidence="1 12">
        <name>Fe cation</name>
        <dbReference type="ChEBI" id="CHEBI:24875"/>
    </cofactor>
</comment>
<dbReference type="Pfam" id="PF00305">
    <property type="entry name" value="Lipoxygenase"/>
    <property type="match status" value="2"/>
</dbReference>
<keyword evidence="4 12" id="KW-0479">Metal-binding</keyword>
<name>A0A5N5FDN8_9ROSA</name>
<reference evidence="16 17" key="1">
    <citation type="submission" date="2019-09" db="EMBL/GenBank/DDBJ databases">
        <authorList>
            <person name="Ou C."/>
        </authorList>
    </citation>
    <scope>NUCLEOTIDE SEQUENCE [LARGE SCALE GENOMIC DNA]</scope>
    <source>
        <strain evidence="16">S2</strain>
        <tissue evidence="16">Leaf</tissue>
    </source>
</reference>
<dbReference type="SUPFAM" id="SSF49723">
    <property type="entry name" value="Lipase/lipooxygenase domain (PLAT/LH2 domain)"/>
    <property type="match status" value="1"/>
</dbReference>
<keyword evidence="3 13" id="KW-0444">Lipid biosynthesis</keyword>
<evidence type="ECO:0000256" key="1">
    <source>
        <dbReference type="ARBA" id="ARBA00001962"/>
    </source>
</evidence>
<evidence type="ECO:0000256" key="13">
    <source>
        <dbReference type="RuleBase" id="RU003975"/>
    </source>
</evidence>
<keyword evidence="17" id="KW-1185">Reference proteome</keyword>
<evidence type="ECO:0000256" key="14">
    <source>
        <dbReference type="SAM" id="MobiDB-lite"/>
    </source>
</evidence>
<dbReference type="Gene3D" id="1.20.245.10">
    <property type="entry name" value="Lipoxygenase-1, Domain 5"/>
    <property type="match status" value="1"/>
</dbReference>
<reference evidence="16 17" key="3">
    <citation type="submission" date="2019-11" db="EMBL/GenBank/DDBJ databases">
        <title>A de novo genome assembly of a pear dwarfing rootstock.</title>
        <authorList>
            <person name="Wang F."/>
            <person name="Wang J."/>
            <person name="Li S."/>
            <person name="Zhang Y."/>
            <person name="Fang M."/>
            <person name="Ma L."/>
            <person name="Zhao Y."/>
            <person name="Jiang S."/>
        </authorList>
    </citation>
    <scope>NUCLEOTIDE SEQUENCE [LARGE SCALE GENOMIC DNA]</scope>
    <source>
        <strain evidence="16">S2</strain>
        <tissue evidence="16">Leaf</tissue>
    </source>
</reference>
<dbReference type="AlphaFoldDB" id="A0A5N5FDN8"/>
<dbReference type="GO" id="GO:0034440">
    <property type="term" value="P:lipid oxidation"/>
    <property type="evidence" value="ECO:0007669"/>
    <property type="project" value="InterPro"/>
</dbReference>
<accession>A0A5N5FDN8</accession>